<protein>
    <recommendedName>
        <fullName evidence="1">Bacteriophage phiJL001 Gp84 C-terminal domain-containing protein</fullName>
    </recommendedName>
</protein>
<feature type="domain" description="Bacteriophage phiJL001 Gp84 C-terminal" evidence="1">
    <location>
        <begin position="225"/>
        <end position="304"/>
    </location>
</feature>
<comment type="caution">
    <text evidence="2">The sequence shown here is derived from an EMBL/GenBank/DDBJ whole genome shotgun (WGS) entry which is preliminary data.</text>
</comment>
<evidence type="ECO:0000313" key="3">
    <source>
        <dbReference type="Proteomes" id="UP001161325"/>
    </source>
</evidence>
<evidence type="ECO:0000259" key="1">
    <source>
        <dbReference type="Pfam" id="PF09356"/>
    </source>
</evidence>
<dbReference type="EMBL" id="BRXS01000002">
    <property type="protein sequence ID" value="GLC25059.1"/>
    <property type="molecule type" value="Genomic_DNA"/>
</dbReference>
<organism evidence="2 3">
    <name type="scientific">Roseisolibacter agri</name>
    <dbReference type="NCBI Taxonomy" id="2014610"/>
    <lineage>
        <taxon>Bacteria</taxon>
        <taxon>Pseudomonadati</taxon>
        <taxon>Gemmatimonadota</taxon>
        <taxon>Gemmatimonadia</taxon>
        <taxon>Gemmatimonadales</taxon>
        <taxon>Gemmatimonadaceae</taxon>
        <taxon>Roseisolibacter</taxon>
    </lineage>
</organism>
<gene>
    <name evidence="2" type="ORF">rosag_15720</name>
</gene>
<sequence>MGFLETEAANGVRVAECVTFTRGSGATARAWRYTTADQDVTVDGVTFRAAVWTRDAIRRTRETGKSTVTITCAHATQMVTDWLAAAVGPGAEPDAVREGAPVTAVRILRVHLSDAGVVIDRAAVFQGMVAGLQTDGTTATIPCDGLQALFARQLPRLAIQKTCPWAFGDLRCGVDPLSMAVAATVDALGTAEQAADGGARATLTLDLDALPTRPSGEGTADDTTYWDGGALHFAVDGVPTRTYIERADVSDFPTVTLTLYAALPAALVGTTVHLTAGCDKTFASCLHRFANTRRFGGYPFLPERNPLIEGAY</sequence>
<proteinExistence type="predicted"/>
<reference evidence="2" key="1">
    <citation type="submission" date="2022-08" db="EMBL/GenBank/DDBJ databases">
        <title>Draft genome sequencing of Roseisolibacter agri AW1220.</title>
        <authorList>
            <person name="Tobiishi Y."/>
            <person name="Tonouchi A."/>
        </authorList>
    </citation>
    <scope>NUCLEOTIDE SEQUENCE</scope>
    <source>
        <strain evidence="2">AW1220</strain>
    </source>
</reference>
<dbReference type="AlphaFoldDB" id="A0AA37Q296"/>
<accession>A0AA37Q296</accession>
<name>A0AA37Q296_9BACT</name>
<dbReference type="Proteomes" id="UP001161325">
    <property type="component" value="Unassembled WGS sequence"/>
</dbReference>
<keyword evidence="3" id="KW-1185">Reference proteome</keyword>
<dbReference type="InterPro" id="IPR018964">
    <property type="entry name" value="Phage_phiJL001_Gp84_C"/>
</dbReference>
<dbReference type="Pfam" id="PF09931">
    <property type="entry name" value="Phage_phiJL001_Gp84_N"/>
    <property type="match status" value="1"/>
</dbReference>
<evidence type="ECO:0000313" key="2">
    <source>
        <dbReference type="EMBL" id="GLC25059.1"/>
    </source>
</evidence>
<dbReference type="RefSeq" id="WP_284349500.1">
    <property type="nucleotide sequence ID" value="NZ_BRXS01000002.1"/>
</dbReference>
<dbReference type="Pfam" id="PF09356">
    <property type="entry name" value="Phage_BR0599"/>
    <property type="match status" value="1"/>
</dbReference>